<sequence>MTIFGSAGQFVSENFLKSTIKRKKCEPGAEFYVIGSQARRYAGNRSVQFVFSMAKVHLLLSEKVNGSSTALMG</sequence>
<dbReference type="EMBL" id="MSAG01000013">
    <property type="protein sequence ID" value="PUX23269.1"/>
    <property type="molecule type" value="Genomic_DNA"/>
</dbReference>
<organism evidence="1">
    <name type="scientific">Cronobacter turicensis</name>
    <dbReference type="NCBI Taxonomy" id="413502"/>
    <lineage>
        <taxon>Bacteria</taxon>
        <taxon>Pseudomonadati</taxon>
        <taxon>Pseudomonadota</taxon>
        <taxon>Gammaproteobacteria</taxon>
        <taxon>Enterobacterales</taxon>
        <taxon>Enterobacteriaceae</taxon>
        <taxon>Cronobacter</taxon>
    </lineage>
</organism>
<accession>A0A2T7B6E1</accession>
<gene>
    <name evidence="1" type="ORF">BS411_08675</name>
</gene>
<evidence type="ECO:0000313" key="1">
    <source>
        <dbReference type="EMBL" id="PUX23269.1"/>
    </source>
</evidence>
<protein>
    <submittedName>
        <fullName evidence="1">Uncharacterized protein</fullName>
    </submittedName>
</protein>
<dbReference type="AlphaFoldDB" id="A0A2T7B6E1"/>
<proteinExistence type="predicted"/>
<comment type="caution">
    <text evidence="1">The sequence shown here is derived from an EMBL/GenBank/DDBJ whole genome shotgun (WGS) entry which is preliminary data.</text>
</comment>
<reference evidence="1" key="1">
    <citation type="submission" date="2016-12" db="EMBL/GenBank/DDBJ databases">
        <title>Analysis of the Molecular Diversity Among Cronobacter Species Isolated from Filth Flies Using a Pan Genomic DNA Microarray.</title>
        <authorList>
            <person name="Pava-Ripoll M."/>
            <person name="Tall B."/>
            <person name="Farber J."/>
            <person name="Fanning S."/>
            <person name="Lehner A."/>
            <person name="Stephan R."/>
            <person name="Pagotto F."/>
            <person name="Iverson C."/>
            <person name="Ziobro G."/>
            <person name="Miller A."/>
            <person name="Pearson R."/>
            <person name="Yan Q."/>
            <person name="Kim M."/>
            <person name="Jeong S."/>
            <person name="Park J."/>
            <person name="Jun S."/>
            <person name="Choi H."/>
            <person name="Chung T."/>
            <person name="Yoo Y."/>
            <person name="Park E."/>
            <person name="Hwang S."/>
            <person name="Lee B."/>
            <person name="Sathyamoorthy V."/>
            <person name="Carter L."/>
            <person name="Mammel M."/>
            <person name="Jackson S."/>
            <person name="Kothary M."/>
            <person name="Patel I."/>
            <person name="Grim C."/>
            <person name="Gopinath G."/>
            <person name="Gangiredla J."/>
            <person name="Chase H."/>
        </authorList>
    </citation>
    <scope>NUCLEOTIDE SEQUENCE [LARGE SCALE GENOMIC DNA]</scope>
    <source>
        <strain evidence="1">MOD1-Sh41s</strain>
    </source>
</reference>
<dbReference type="OrthoDB" id="9864621at2"/>
<name>A0A2T7B6E1_9ENTR</name>